<feature type="binding site" evidence="9">
    <location>
        <position position="41"/>
    </location>
    <ligand>
        <name>Zn(2+)</name>
        <dbReference type="ChEBI" id="CHEBI:29105"/>
    </ligand>
</feature>
<organism evidence="10 11">
    <name type="scientific">Aequorivita viscosa</name>
    <dbReference type="NCBI Taxonomy" id="797419"/>
    <lineage>
        <taxon>Bacteria</taxon>
        <taxon>Pseudomonadati</taxon>
        <taxon>Bacteroidota</taxon>
        <taxon>Flavobacteriia</taxon>
        <taxon>Flavobacteriales</taxon>
        <taxon>Flavobacteriaceae</taxon>
        <taxon>Aequorivita</taxon>
    </lineage>
</organism>
<feature type="binding site" evidence="9">
    <location>
        <position position="43"/>
    </location>
    <ligand>
        <name>Zn(2+)</name>
        <dbReference type="ChEBI" id="CHEBI:29105"/>
    </ligand>
</feature>
<dbReference type="GO" id="GO:0005737">
    <property type="term" value="C:cytoplasm"/>
    <property type="evidence" value="ECO:0007669"/>
    <property type="project" value="TreeGrafter"/>
</dbReference>
<name>A0A1M6G111_9FLAO</name>
<comment type="catalytic activity">
    <reaction evidence="7">
        <text>hydrogencarbonate + H(+) = CO2 + H2O</text>
        <dbReference type="Rhea" id="RHEA:10748"/>
        <dbReference type="ChEBI" id="CHEBI:15377"/>
        <dbReference type="ChEBI" id="CHEBI:15378"/>
        <dbReference type="ChEBI" id="CHEBI:16526"/>
        <dbReference type="ChEBI" id="CHEBI:17544"/>
        <dbReference type="EC" id="4.2.1.1"/>
    </reaction>
</comment>
<dbReference type="SMART" id="SM00947">
    <property type="entry name" value="Pro_CA"/>
    <property type="match status" value="1"/>
</dbReference>
<dbReference type="OrthoDB" id="9797527at2"/>
<reference evidence="11" key="1">
    <citation type="submission" date="2016-11" db="EMBL/GenBank/DDBJ databases">
        <authorList>
            <person name="Varghese N."/>
            <person name="Submissions S."/>
        </authorList>
    </citation>
    <scope>NUCLEOTIDE SEQUENCE [LARGE SCALE GENOMIC DNA]</scope>
    <source>
        <strain evidence="11">DSM 26349</strain>
    </source>
</reference>
<dbReference type="SUPFAM" id="SSF53056">
    <property type="entry name" value="beta-carbonic anhydrase, cab"/>
    <property type="match status" value="1"/>
</dbReference>
<protein>
    <recommendedName>
        <fullName evidence="6">Carbonic anhydrase 2</fullName>
        <ecNumber evidence="2">4.2.1.1</ecNumber>
    </recommendedName>
    <alternativeName>
        <fullName evidence="8">Carbonate dehydratase 2</fullName>
    </alternativeName>
</protein>
<dbReference type="PROSITE" id="PS00704">
    <property type="entry name" value="PROK_CO2_ANHYDRASE_1"/>
    <property type="match status" value="1"/>
</dbReference>
<dbReference type="Proteomes" id="UP000184172">
    <property type="component" value="Unassembled WGS sequence"/>
</dbReference>
<evidence type="ECO:0000256" key="6">
    <source>
        <dbReference type="ARBA" id="ARBA00039351"/>
    </source>
</evidence>
<keyword evidence="3 9" id="KW-0479">Metal-binding</keyword>
<dbReference type="GO" id="GO:0034599">
    <property type="term" value="P:cellular response to oxidative stress"/>
    <property type="evidence" value="ECO:0007669"/>
    <property type="project" value="TreeGrafter"/>
</dbReference>
<dbReference type="STRING" id="797419.SAMN05216556_1097"/>
<dbReference type="GO" id="GO:0071244">
    <property type="term" value="P:cellular response to carbon dioxide"/>
    <property type="evidence" value="ECO:0007669"/>
    <property type="project" value="TreeGrafter"/>
</dbReference>
<evidence type="ECO:0000256" key="5">
    <source>
        <dbReference type="ARBA" id="ARBA00023239"/>
    </source>
</evidence>
<dbReference type="GO" id="GO:0015976">
    <property type="term" value="P:carbon utilization"/>
    <property type="evidence" value="ECO:0007669"/>
    <property type="project" value="InterPro"/>
</dbReference>
<dbReference type="GO" id="GO:0008270">
    <property type="term" value="F:zinc ion binding"/>
    <property type="evidence" value="ECO:0007669"/>
    <property type="project" value="InterPro"/>
</dbReference>
<evidence type="ECO:0000256" key="8">
    <source>
        <dbReference type="ARBA" id="ARBA00082533"/>
    </source>
</evidence>
<evidence type="ECO:0000313" key="10">
    <source>
        <dbReference type="EMBL" id="SHJ03532.1"/>
    </source>
</evidence>
<dbReference type="PANTHER" id="PTHR11002">
    <property type="entry name" value="CARBONIC ANHYDRASE"/>
    <property type="match status" value="1"/>
</dbReference>
<dbReference type="GO" id="GO:0004089">
    <property type="term" value="F:carbonate dehydratase activity"/>
    <property type="evidence" value="ECO:0007669"/>
    <property type="project" value="UniProtKB-EC"/>
</dbReference>
<evidence type="ECO:0000256" key="2">
    <source>
        <dbReference type="ARBA" id="ARBA00012925"/>
    </source>
</evidence>
<evidence type="ECO:0000313" key="11">
    <source>
        <dbReference type="Proteomes" id="UP000184172"/>
    </source>
</evidence>
<keyword evidence="4 9" id="KW-0862">Zinc</keyword>
<dbReference type="Gene3D" id="3.40.1050.10">
    <property type="entry name" value="Carbonic anhydrase"/>
    <property type="match status" value="1"/>
</dbReference>
<dbReference type="CDD" id="cd00883">
    <property type="entry name" value="beta_CA_cladeA"/>
    <property type="match status" value="1"/>
</dbReference>
<dbReference type="PANTHER" id="PTHR11002:SF51">
    <property type="entry name" value="CARBONIC ANHYDRASE"/>
    <property type="match status" value="1"/>
</dbReference>
<evidence type="ECO:0000256" key="3">
    <source>
        <dbReference type="ARBA" id="ARBA00022723"/>
    </source>
</evidence>
<comment type="cofactor">
    <cofactor evidence="9">
        <name>Zn(2+)</name>
        <dbReference type="ChEBI" id="CHEBI:29105"/>
    </cofactor>
    <text evidence="9">Binds 1 zinc ion per subunit.</text>
</comment>
<feature type="binding site" evidence="9">
    <location>
        <position position="100"/>
    </location>
    <ligand>
        <name>Zn(2+)</name>
        <dbReference type="ChEBI" id="CHEBI:29105"/>
    </ligand>
</feature>
<dbReference type="FunFam" id="3.40.1050.10:FF:000001">
    <property type="entry name" value="Carbonic anhydrase"/>
    <property type="match status" value="1"/>
</dbReference>
<dbReference type="InterPro" id="IPR036874">
    <property type="entry name" value="Carbonic_anhydrase_sf"/>
</dbReference>
<proteinExistence type="inferred from homology"/>
<evidence type="ECO:0000256" key="9">
    <source>
        <dbReference type="PIRSR" id="PIRSR601765-1"/>
    </source>
</evidence>
<dbReference type="RefSeq" id="WP_073217092.1">
    <property type="nucleotide sequence ID" value="NZ_FNNS01000009.1"/>
</dbReference>
<keyword evidence="11" id="KW-1185">Reference proteome</keyword>
<dbReference type="EC" id="4.2.1.1" evidence="2"/>
<dbReference type="Pfam" id="PF00484">
    <property type="entry name" value="Pro_CA"/>
    <property type="match status" value="1"/>
</dbReference>
<keyword evidence="5" id="KW-0456">Lyase</keyword>
<gene>
    <name evidence="10" type="ORF">SAMN04487908_108107</name>
</gene>
<comment type="similarity">
    <text evidence="1">Belongs to the beta-class carbonic anhydrase family.</text>
</comment>
<dbReference type="EMBL" id="FQYV01000008">
    <property type="protein sequence ID" value="SHJ03532.1"/>
    <property type="molecule type" value="Genomic_DNA"/>
</dbReference>
<accession>A0A1M6G111</accession>
<dbReference type="AlphaFoldDB" id="A0A1M6G111"/>
<dbReference type="InterPro" id="IPR001765">
    <property type="entry name" value="Carbonic_anhydrase"/>
</dbReference>
<evidence type="ECO:0000256" key="4">
    <source>
        <dbReference type="ARBA" id="ARBA00022833"/>
    </source>
</evidence>
<evidence type="ECO:0000256" key="7">
    <source>
        <dbReference type="ARBA" id="ARBA00048348"/>
    </source>
</evidence>
<sequence length="215" mass="24352">MNIEQIFKNNEVWVNDKLGIDPEYFKNLANGQNPDILYIGCSDSRVTAEEVMGVKPGDVFVMRNISNMVSNLDLSAMSVIDYAVGVLKVKNIVICGHYGCGGVKAAMQSKDLGILNPWLRNIRDVYRLHRNELNAISCEEEKYRRLVELNVQEQCVNVIKTADVQIAVRQGRLAVHGWVMDIGTGKLIDLNIDFEKVLEGIMEIYHLDKEDILRK</sequence>
<feature type="binding site" evidence="9">
    <location>
        <position position="97"/>
    </location>
    <ligand>
        <name>Zn(2+)</name>
        <dbReference type="ChEBI" id="CHEBI:29105"/>
    </ligand>
</feature>
<dbReference type="InterPro" id="IPR015892">
    <property type="entry name" value="Carbonic_anhydrase_CS"/>
</dbReference>
<evidence type="ECO:0000256" key="1">
    <source>
        <dbReference type="ARBA" id="ARBA00006217"/>
    </source>
</evidence>